<reference evidence="1" key="1">
    <citation type="submission" date="2021-01" db="EMBL/GenBank/DDBJ databases">
        <title>Whole genome shotgun sequence of Spirilliplanes yamanashiensis NBRC 15828.</title>
        <authorList>
            <person name="Komaki H."/>
            <person name="Tamura T."/>
        </authorList>
    </citation>
    <scope>NUCLEOTIDE SEQUENCE</scope>
    <source>
        <strain evidence="1">NBRC 15828</strain>
    </source>
</reference>
<proteinExistence type="predicted"/>
<dbReference type="RefSeq" id="WP_203939833.1">
    <property type="nucleotide sequence ID" value="NZ_BAAAGJ010000005.1"/>
</dbReference>
<dbReference type="InterPro" id="IPR011989">
    <property type="entry name" value="ARM-like"/>
</dbReference>
<dbReference type="InterPro" id="IPR016024">
    <property type="entry name" value="ARM-type_fold"/>
</dbReference>
<dbReference type="PROSITE" id="PS50077">
    <property type="entry name" value="HEAT_REPEAT"/>
    <property type="match status" value="1"/>
</dbReference>
<name>A0A8J3YB11_9ACTN</name>
<evidence type="ECO:0000313" key="1">
    <source>
        <dbReference type="EMBL" id="GIJ04612.1"/>
    </source>
</evidence>
<organism evidence="1 2">
    <name type="scientific">Spirilliplanes yamanashiensis</name>
    <dbReference type="NCBI Taxonomy" id="42233"/>
    <lineage>
        <taxon>Bacteria</taxon>
        <taxon>Bacillati</taxon>
        <taxon>Actinomycetota</taxon>
        <taxon>Actinomycetes</taxon>
        <taxon>Micromonosporales</taxon>
        <taxon>Micromonosporaceae</taxon>
        <taxon>Spirilliplanes</taxon>
    </lineage>
</organism>
<dbReference type="EMBL" id="BOOY01000028">
    <property type="protein sequence ID" value="GIJ04612.1"/>
    <property type="molecule type" value="Genomic_DNA"/>
</dbReference>
<keyword evidence="2" id="KW-1185">Reference proteome</keyword>
<sequence length="118" mass="12941">MRSCVALIRHGEADPALVAVLGGPQAPRFLDAPPRHRHWLRVWGARGLLWALPPDPPPAAVAAVVAALDDDSWRVREMAAKVVARHRLDPALRAVERLQHDPVPRVRAAAARALRMLS</sequence>
<accession>A0A8J3YB11</accession>
<protein>
    <recommendedName>
        <fullName evidence="3">HEAT repeat domain-containing protein</fullName>
    </recommendedName>
</protein>
<dbReference type="SUPFAM" id="SSF48371">
    <property type="entry name" value="ARM repeat"/>
    <property type="match status" value="1"/>
</dbReference>
<dbReference type="Pfam" id="PF13646">
    <property type="entry name" value="HEAT_2"/>
    <property type="match status" value="1"/>
</dbReference>
<dbReference type="AlphaFoldDB" id="A0A8J3YB11"/>
<evidence type="ECO:0000313" key="2">
    <source>
        <dbReference type="Proteomes" id="UP000652013"/>
    </source>
</evidence>
<evidence type="ECO:0008006" key="3">
    <source>
        <dbReference type="Google" id="ProtNLM"/>
    </source>
</evidence>
<dbReference type="Proteomes" id="UP000652013">
    <property type="component" value="Unassembled WGS sequence"/>
</dbReference>
<dbReference type="Gene3D" id="1.25.10.10">
    <property type="entry name" value="Leucine-rich Repeat Variant"/>
    <property type="match status" value="1"/>
</dbReference>
<dbReference type="InterPro" id="IPR021133">
    <property type="entry name" value="HEAT_type_2"/>
</dbReference>
<comment type="caution">
    <text evidence="1">The sequence shown here is derived from an EMBL/GenBank/DDBJ whole genome shotgun (WGS) entry which is preliminary data.</text>
</comment>
<gene>
    <name evidence="1" type="ORF">Sya03_39640</name>
</gene>